<keyword evidence="2" id="KW-0964">Secreted</keyword>
<dbReference type="Pfam" id="PF00965">
    <property type="entry name" value="TIMP"/>
    <property type="match status" value="1"/>
</dbReference>
<dbReference type="SUPFAM" id="SSF50242">
    <property type="entry name" value="TIMP-like"/>
    <property type="match status" value="1"/>
</dbReference>
<reference evidence="5 6" key="1">
    <citation type="submission" date="2016-10" db="EMBL/GenBank/DDBJ databases">
        <title>Paenibacillus species isolates.</title>
        <authorList>
            <person name="Beno S.M."/>
        </authorList>
    </citation>
    <scope>NUCLEOTIDE SEQUENCE [LARGE SCALE GENOMIC DNA]</scope>
    <source>
        <strain evidence="5 6">FSL H7-0604</strain>
    </source>
</reference>
<sequence>MRKINFRKFNFRSPMMIFLGVLLIFTALLTVRPSVTYACSCVMPAEPLEALEKSTAVFVGKVVDMKEPSQGNIISSADPVKVTFEVDSSWKGVEGNQVTLTTALSSASCGFEFVEGESYIVYAYARDGGDSGNLEASLCSRTKRLTADSVDLKELGPGISATTPTSSPEVTPNNSPESGAGSNGSDLTGDPAADSDSFPLVTVGISGIIIVLVAIAGAVLYRRRNDGTRKK</sequence>
<name>A0A1R0WT79_9BACL</name>
<protein>
    <recommendedName>
        <fullName evidence="7">Tissue inhibitor of metalloproteinase</fullName>
    </recommendedName>
</protein>
<dbReference type="InterPro" id="IPR001820">
    <property type="entry name" value="TIMP"/>
</dbReference>
<dbReference type="Proteomes" id="UP000187465">
    <property type="component" value="Unassembled WGS sequence"/>
</dbReference>
<keyword evidence="4" id="KW-0812">Transmembrane</keyword>
<evidence type="ECO:0008006" key="7">
    <source>
        <dbReference type="Google" id="ProtNLM"/>
    </source>
</evidence>
<feature type="region of interest" description="Disordered" evidence="3">
    <location>
        <begin position="154"/>
        <end position="191"/>
    </location>
</feature>
<dbReference type="GO" id="GO:0005576">
    <property type="term" value="C:extracellular region"/>
    <property type="evidence" value="ECO:0007669"/>
    <property type="project" value="UniProtKB-SubCell"/>
</dbReference>
<evidence type="ECO:0000256" key="1">
    <source>
        <dbReference type="ARBA" id="ARBA00004613"/>
    </source>
</evidence>
<evidence type="ECO:0000256" key="4">
    <source>
        <dbReference type="SAM" id="Phobius"/>
    </source>
</evidence>
<dbReference type="Gene3D" id="2.40.50.120">
    <property type="match status" value="1"/>
</dbReference>
<keyword evidence="4" id="KW-1133">Transmembrane helix</keyword>
<accession>A0A1R0WT79</accession>
<feature type="compositionally biased region" description="Polar residues" evidence="3">
    <location>
        <begin position="160"/>
        <end position="177"/>
    </location>
</feature>
<proteinExistence type="predicted"/>
<dbReference type="AlphaFoldDB" id="A0A1R0WT79"/>
<evidence type="ECO:0000256" key="2">
    <source>
        <dbReference type="ARBA" id="ARBA00022525"/>
    </source>
</evidence>
<dbReference type="InterPro" id="IPR008993">
    <property type="entry name" value="TIMP-like_OB-fold"/>
</dbReference>
<keyword evidence="4" id="KW-0472">Membrane</keyword>
<evidence type="ECO:0000313" key="5">
    <source>
        <dbReference type="EMBL" id="OMD20685.1"/>
    </source>
</evidence>
<feature type="transmembrane region" description="Helical" evidence="4">
    <location>
        <begin position="198"/>
        <end position="221"/>
    </location>
</feature>
<dbReference type="RefSeq" id="WP_051490919.1">
    <property type="nucleotide sequence ID" value="NZ_MKQP01000089.1"/>
</dbReference>
<evidence type="ECO:0000256" key="3">
    <source>
        <dbReference type="SAM" id="MobiDB-lite"/>
    </source>
</evidence>
<dbReference type="GO" id="GO:0008191">
    <property type="term" value="F:metalloendopeptidase inhibitor activity"/>
    <property type="evidence" value="ECO:0007669"/>
    <property type="project" value="InterPro"/>
</dbReference>
<organism evidence="5 6">
    <name type="scientific">Paenibacillus odorifer</name>
    <dbReference type="NCBI Taxonomy" id="189426"/>
    <lineage>
        <taxon>Bacteria</taxon>
        <taxon>Bacillati</taxon>
        <taxon>Bacillota</taxon>
        <taxon>Bacilli</taxon>
        <taxon>Bacillales</taxon>
        <taxon>Paenibacillaceae</taxon>
        <taxon>Paenibacillus</taxon>
    </lineage>
</organism>
<dbReference type="EMBL" id="MKQP01000089">
    <property type="protein sequence ID" value="OMD20685.1"/>
    <property type="molecule type" value="Genomic_DNA"/>
</dbReference>
<comment type="subcellular location">
    <subcellularLocation>
        <location evidence="1">Secreted</location>
    </subcellularLocation>
</comment>
<gene>
    <name evidence="5" type="ORF">BJP51_08075</name>
</gene>
<evidence type="ECO:0000313" key="6">
    <source>
        <dbReference type="Proteomes" id="UP000187465"/>
    </source>
</evidence>
<comment type="caution">
    <text evidence="5">The sequence shown here is derived from an EMBL/GenBank/DDBJ whole genome shotgun (WGS) entry which is preliminary data.</text>
</comment>